<comment type="caution">
    <text evidence="4">The sequence shown here is derived from an EMBL/GenBank/DDBJ whole genome shotgun (WGS) entry which is preliminary data.</text>
</comment>
<keyword evidence="2" id="KW-0831">Ubiquinone biosynthesis</keyword>
<dbReference type="Proteomes" id="UP000030526">
    <property type="component" value="Unassembled WGS sequence"/>
</dbReference>
<dbReference type="GO" id="GO:0005829">
    <property type="term" value="C:cytosol"/>
    <property type="evidence" value="ECO:0007669"/>
    <property type="project" value="TreeGrafter"/>
</dbReference>
<sequence length="171" mass="20786">MHNYSLYRQYLREMQWQSDFSELKPMHRNWLSLQNSLTAALKQKCNEFKVLPLFEGWIMTVQEEQTGFHCDDEQCWLREVVLSGDGQEWIFARTFIPKRTFVFYSEEIFRLGEMPLGAWLFQQNVQRTEIKWGENHQHYARCSTLSLQQHPFFVSELFLKDFWRKLKHPNV</sequence>
<dbReference type="InterPro" id="IPR028978">
    <property type="entry name" value="Chorismate_lyase_/UTRA_dom_sf"/>
</dbReference>
<evidence type="ECO:0000256" key="2">
    <source>
        <dbReference type="ARBA" id="ARBA00022688"/>
    </source>
</evidence>
<dbReference type="GO" id="GO:0006744">
    <property type="term" value="P:ubiquinone biosynthetic process"/>
    <property type="evidence" value="ECO:0007669"/>
    <property type="project" value="UniProtKB-KW"/>
</dbReference>
<organism evidence="4 5">
    <name type="scientific">Gallibacterium anatis</name>
    <dbReference type="NCBI Taxonomy" id="750"/>
    <lineage>
        <taxon>Bacteria</taxon>
        <taxon>Pseudomonadati</taxon>
        <taxon>Pseudomonadota</taxon>
        <taxon>Gammaproteobacteria</taxon>
        <taxon>Pasteurellales</taxon>
        <taxon>Pasteurellaceae</taxon>
        <taxon>Gallibacterium</taxon>
    </lineage>
</organism>
<dbReference type="GO" id="GO:0008813">
    <property type="term" value="F:chorismate lyase activity"/>
    <property type="evidence" value="ECO:0007669"/>
    <property type="project" value="InterPro"/>
</dbReference>
<keyword evidence="4" id="KW-0670">Pyruvate</keyword>
<evidence type="ECO:0000313" key="4">
    <source>
        <dbReference type="EMBL" id="KGQ30908.1"/>
    </source>
</evidence>
<dbReference type="SUPFAM" id="SSF64288">
    <property type="entry name" value="Chorismate lyase-like"/>
    <property type="match status" value="1"/>
</dbReference>
<evidence type="ECO:0000256" key="1">
    <source>
        <dbReference type="ARBA" id="ARBA00022490"/>
    </source>
</evidence>
<dbReference type="Gene3D" id="3.40.1410.10">
    <property type="entry name" value="Chorismate lyase-like"/>
    <property type="match status" value="1"/>
</dbReference>
<evidence type="ECO:0000313" key="5">
    <source>
        <dbReference type="Proteomes" id="UP000030526"/>
    </source>
</evidence>
<keyword evidence="3 4" id="KW-0456">Lyase</keyword>
<dbReference type="PANTHER" id="PTHR38683">
    <property type="entry name" value="CHORISMATE PYRUVATE-LYASE"/>
    <property type="match status" value="1"/>
</dbReference>
<reference evidence="4 5" key="1">
    <citation type="submission" date="2014-08" db="EMBL/GenBank/DDBJ databases">
        <title>Chaperone-usher fimbriae in a diverse selection of Gallibacterium genomes.</title>
        <authorList>
            <person name="Kudirkiene E."/>
            <person name="Bager R.J."/>
            <person name="Johnson T.J."/>
            <person name="Bojesen A.M."/>
        </authorList>
    </citation>
    <scope>NUCLEOTIDE SEQUENCE [LARGE SCALE GENOMIC DNA]</scope>
    <source>
        <strain evidence="4 5">20558/3kl.</strain>
    </source>
</reference>
<dbReference type="PANTHER" id="PTHR38683:SF1">
    <property type="entry name" value="CHORISMATE PYRUVATE-LYASE"/>
    <property type="match status" value="1"/>
</dbReference>
<dbReference type="RefSeq" id="WP_021462230.1">
    <property type="nucleotide sequence ID" value="NZ_JPXS01000038.1"/>
</dbReference>
<name>A0A0A2XFH6_9PAST</name>
<dbReference type="EMBL" id="JPXS01000038">
    <property type="protein sequence ID" value="KGQ30908.1"/>
    <property type="molecule type" value="Genomic_DNA"/>
</dbReference>
<keyword evidence="1" id="KW-0963">Cytoplasm</keyword>
<evidence type="ECO:0000256" key="3">
    <source>
        <dbReference type="ARBA" id="ARBA00023239"/>
    </source>
</evidence>
<dbReference type="AlphaFoldDB" id="A0A0A2XFH6"/>
<proteinExistence type="predicted"/>
<gene>
    <name evidence="4" type="ORF">JP32_07835</name>
</gene>
<accession>A0A0A2XFH6</accession>
<dbReference type="InterPro" id="IPR007440">
    <property type="entry name" value="Chorismate--pyruvate_lyase"/>
</dbReference>
<dbReference type="Pfam" id="PF04345">
    <property type="entry name" value="Chor_lyase"/>
    <property type="match status" value="1"/>
</dbReference>
<protein>
    <submittedName>
        <fullName evidence="4">Chorismate--pyruvate lyase</fullName>
    </submittedName>
</protein>